<dbReference type="InterPro" id="IPR036660">
    <property type="entry name" value="Fe-S_hydroAse_TtdB_cat_sf"/>
</dbReference>
<dbReference type="Pfam" id="PF05683">
    <property type="entry name" value="Fumerase_C"/>
    <property type="match status" value="1"/>
</dbReference>
<dbReference type="GO" id="GO:0060271">
    <property type="term" value="P:cilium assembly"/>
    <property type="evidence" value="ECO:0007669"/>
    <property type="project" value="TreeGrafter"/>
</dbReference>
<dbReference type="PANTHER" id="PTHR33487">
    <property type="entry name" value="CILIA- AND FLAGELLA-ASSOCIATED PROTEIN 54"/>
    <property type="match status" value="1"/>
</dbReference>
<evidence type="ECO:0000259" key="3">
    <source>
        <dbReference type="Pfam" id="PF05683"/>
    </source>
</evidence>
<feature type="domain" description="Fe-S hydro-lyase tartrate dehydratase beta-type catalytic" evidence="3">
    <location>
        <begin position="716"/>
        <end position="789"/>
    </location>
</feature>
<comment type="similarity">
    <text evidence="1">Belongs to the class-I fumarase family.</text>
</comment>
<accession>A0A183AFN3</accession>
<keyword evidence="2" id="KW-0456">Lyase</keyword>
<proteinExistence type="inferred from homology"/>
<dbReference type="PANTHER" id="PTHR33487:SF1">
    <property type="entry name" value="CILIA- AND FLAGELLA-ASSOCIATED PROTEIN 54"/>
    <property type="match status" value="1"/>
</dbReference>
<sequence>LSASEFSGVEQNHQIAPLNSPIANWTQTELVTTIYCPNTHEMDEIPTTHTIACTWDSVVKLIEVAFSMSQYDVFIALLVPTMKLLQDFLTSNTEQTGNAEMAKSNFKLLNLMRALYTYQRQQRASLSAREAQNPALKQIIGDDSLSVRSRNPGLILDCLWHLWDYGKTAFTKLLPVFSSIKNDGSASFWRNQLIAHVYLFRVIQSAFVWLQSSVHDGMLVVYWGAQFLTAVNQLYDYQIQELSSGQGDLETSRLLLAALNMEESAMSDATDECYVSLWISIWARVGTMQRWIRRVISSRMDQLAMKLFNEHHPESEAEYRELSELIVESLWSEEMVAFNQFALESQMLHDTAKETMKQELTRSLEKLFSKSVGLCRRNWVAKAFFYCQLALHEQNSDKATNFLQMAEELLLKPVTCPVECANTSLHQTMLPQKVRIERELPKSQEDRCPPPLVISRSGRSVTLETRRWTPKSGQNMCIQGRCVIRIDNLRPDELYVFAVAAYDAQGRPLGSHQNGLGQSTEPVLTCSEWDELMPLTYLVESAYKRNMVNIGDNAFHVLWSRFVMESVPVRPQYGPDASPLTPLNIYKLRIMEAPGYTQILKSRMALCVILHAKHSSISLHKLTLSCNDKMSAEGQRARIQLANRLIIGMQIAAMAGKADLFVKAASLLDEQLAPMIQENVASPELAQVMMEYMVVLALRNNLQMLPTIMGRITDRGVFLEQLETDPSKYLPDPSERHLSGSVVKVNLNRPMDQVLAELSKHPIRTRLSLTGTLVVARDIAHAKIKFSWDSQTRSFKFSIPFQIAP</sequence>
<reference evidence="4" key="1">
    <citation type="submission" date="2016-06" db="UniProtKB">
        <authorList>
            <consortium name="WormBaseParasite"/>
        </authorList>
    </citation>
    <scope>IDENTIFICATION</scope>
</reference>
<evidence type="ECO:0000313" key="4">
    <source>
        <dbReference type="WBParaSite" id="ECPE_0000578101-mRNA-1"/>
    </source>
</evidence>
<organism evidence="4">
    <name type="scientific">Echinostoma caproni</name>
    <dbReference type="NCBI Taxonomy" id="27848"/>
    <lineage>
        <taxon>Eukaryota</taxon>
        <taxon>Metazoa</taxon>
        <taxon>Spiralia</taxon>
        <taxon>Lophotrochozoa</taxon>
        <taxon>Platyhelminthes</taxon>
        <taxon>Trematoda</taxon>
        <taxon>Digenea</taxon>
        <taxon>Plagiorchiida</taxon>
        <taxon>Echinostomata</taxon>
        <taxon>Echinostomatoidea</taxon>
        <taxon>Echinostomatidae</taxon>
        <taxon>Echinostoma</taxon>
    </lineage>
</organism>
<protein>
    <submittedName>
        <fullName evidence="4">Fumerase_C domain-containing protein</fullName>
    </submittedName>
</protein>
<evidence type="ECO:0000256" key="1">
    <source>
        <dbReference type="ARBA" id="ARBA00008876"/>
    </source>
</evidence>
<dbReference type="AlphaFoldDB" id="A0A183AFN3"/>
<name>A0A183AFN3_9TREM</name>
<dbReference type="SUPFAM" id="SSF117457">
    <property type="entry name" value="FumA C-terminal domain-like"/>
    <property type="match status" value="1"/>
</dbReference>
<dbReference type="GO" id="GO:0016836">
    <property type="term" value="F:hydro-lyase activity"/>
    <property type="evidence" value="ECO:0007669"/>
    <property type="project" value="InterPro"/>
</dbReference>
<dbReference type="WBParaSite" id="ECPE_0000578101-mRNA-1">
    <property type="protein sequence ID" value="ECPE_0000578101-mRNA-1"/>
    <property type="gene ID" value="ECPE_0000578101"/>
</dbReference>
<dbReference type="InterPro" id="IPR004647">
    <property type="entry name" value="Fe-S_hydro-lyase_TtdB-typ_cat"/>
</dbReference>
<evidence type="ECO:0000256" key="2">
    <source>
        <dbReference type="ARBA" id="ARBA00023239"/>
    </source>
</evidence>